<dbReference type="SUPFAM" id="SSF53720">
    <property type="entry name" value="ALDH-like"/>
    <property type="match status" value="1"/>
</dbReference>
<dbReference type="OrthoDB" id="310895at2759"/>
<dbReference type="GO" id="GO:0016620">
    <property type="term" value="F:oxidoreductase activity, acting on the aldehyde or oxo group of donors, NAD or NADP as acceptor"/>
    <property type="evidence" value="ECO:0007669"/>
    <property type="project" value="InterPro"/>
</dbReference>
<dbReference type="Gene3D" id="3.40.309.10">
    <property type="entry name" value="Aldehyde Dehydrogenase, Chain A, domain 2"/>
    <property type="match status" value="1"/>
</dbReference>
<dbReference type="InterPro" id="IPR016161">
    <property type="entry name" value="Ald_DH/histidinol_DH"/>
</dbReference>
<proteinExistence type="predicted"/>
<sequence length="474" mass="50326">MAESTNAPKTLDVINSNTAQVIATDAEKAILAARAAFASWSTTPLVARKEYIKKFMEAHKRRRAETIGWLTKELGCTAAFAEGLQANFVELHGATLLGAIDGVIWYEAAGKVTVVKEPVGVIGAITPWNYPLNQIALKVIPALLAGCTVVLKPSEVTPCCAYIVAEAMHEAGVPPGVFNMVVGTAVCGEVLSSHPEVDLVSFTGSARAGRQVSAAAAQSLKQVRTELGGKSAAILLDDADLQTVVPQFVAQLMNNSGQSCNALSRMIVPESKYNEVIDIAKRVAENTVVGRSDDPKAHIGPLVSQVQWDQVQSFMQKGMDEGARLITGGPGKPAGLEGGFFAKPTIFADVSNQMTIAREEIFGPVLSIIPYSSEAEAIDVANDTIYGLNNAVASSSKKRCIQVGSKLRSGMVMINGTDMDWEAPFGGYKQSGNAREWGLAGLDEFLVTKTINVTAKDYEEAMCPDASPKICVSS</sequence>
<dbReference type="Pfam" id="PF00171">
    <property type="entry name" value="Aldedh"/>
    <property type="match status" value="1"/>
</dbReference>
<dbReference type="OMA" id="WYGADAP"/>
<dbReference type="PANTHER" id="PTHR42804">
    <property type="entry name" value="ALDEHYDE DEHYDROGENASE"/>
    <property type="match status" value="1"/>
</dbReference>
<comment type="caution">
    <text evidence="2">The sequence shown here is derived from an EMBL/GenBank/DDBJ whole genome shotgun (WGS) entry which is preliminary data.</text>
</comment>
<evidence type="ECO:0000313" key="2">
    <source>
        <dbReference type="EMBL" id="CAE8635280.1"/>
    </source>
</evidence>
<dbReference type="InterPro" id="IPR016162">
    <property type="entry name" value="Ald_DH_N"/>
</dbReference>
<dbReference type="CDD" id="cd07138">
    <property type="entry name" value="ALDH_CddD_SSP0762"/>
    <property type="match status" value="1"/>
</dbReference>
<evidence type="ECO:0000313" key="3">
    <source>
        <dbReference type="Proteomes" id="UP000654075"/>
    </source>
</evidence>
<organism evidence="2 3">
    <name type="scientific">Polarella glacialis</name>
    <name type="common">Dinoflagellate</name>
    <dbReference type="NCBI Taxonomy" id="89957"/>
    <lineage>
        <taxon>Eukaryota</taxon>
        <taxon>Sar</taxon>
        <taxon>Alveolata</taxon>
        <taxon>Dinophyceae</taxon>
        <taxon>Suessiales</taxon>
        <taxon>Suessiaceae</taxon>
        <taxon>Polarella</taxon>
    </lineage>
</organism>
<accession>A0A813HCK3</accession>
<dbReference type="Proteomes" id="UP000654075">
    <property type="component" value="Unassembled WGS sequence"/>
</dbReference>
<protein>
    <recommendedName>
        <fullName evidence="1">Aldehyde dehydrogenase domain-containing protein</fullName>
    </recommendedName>
</protein>
<dbReference type="EMBL" id="CAJNNV010031267">
    <property type="protein sequence ID" value="CAE8635280.1"/>
    <property type="molecule type" value="Genomic_DNA"/>
</dbReference>
<gene>
    <name evidence="2" type="ORF">PGLA1383_LOCUS50876</name>
</gene>
<evidence type="ECO:0000259" key="1">
    <source>
        <dbReference type="Pfam" id="PF00171"/>
    </source>
</evidence>
<feature type="domain" description="Aldehyde dehydrogenase" evidence="1">
    <location>
        <begin position="17"/>
        <end position="451"/>
    </location>
</feature>
<dbReference type="Gene3D" id="3.40.605.10">
    <property type="entry name" value="Aldehyde Dehydrogenase, Chain A, domain 1"/>
    <property type="match status" value="1"/>
</dbReference>
<dbReference type="InterPro" id="IPR015590">
    <property type="entry name" value="Aldehyde_DH_dom"/>
</dbReference>
<reference evidence="2" key="1">
    <citation type="submission" date="2021-02" db="EMBL/GenBank/DDBJ databases">
        <authorList>
            <person name="Dougan E. K."/>
            <person name="Rhodes N."/>
            <person name="Thang M."/>
            <person name="Chan C."/>
        </authorList>
    </citation>
    <scope>NUCLEOTIDE SEQUENCE</scope>
</reference>
<keyword evidence="3" id="KW-1185">Reference proteome</keyword>
<dbReference type="AlphaFoldDB" id="A0A813HCK3"/>
<dbReference type="InterPro" id="IPR016163">
    <property type="entry name" value="Ald_DH_C"/>
</dbReference>
<dbReference type="PANTHER" id="PTHR42804:SF1">
    <property type="entry name" value="ALDEHYDE DEHYDROGENASE-RELATED"/>
    <property type="match status" value="1"/>
</dbReference>
<name>A0A813HCK3_POLGL</name>